<dbReference type="InterPro" id="IPR025711">
    <property type="entry name" value="PepSY"/>
</dbReference>
<dbReference type="AlphaFoldDB" id="A0A6J7JCN3"/>
<gene>
    <name evidence="2" type="ORF">UFOPK3564_02911</name>
</gene>
<reference evidence="2" key="1">
    <citation type="submission" date="2020-05" db="EMBL/GenBank/DDBJ databases">
        <authorList>
            <person name="Chiriac C."/>
            <person name="Salcher M."/>
            <person name="Ghai R."/>
            <person name="Kavagutti S V."/>
        </authorList>
    </citation>
    <scope>NUCLEOTIDE SEQUENCE</scope>
</reference>
<organism evidence="2">
    <name type="scientific">freshwater metagenome</name>
    <dbReference type="NCBI Taxonomy" id="449393"/>
    <lineage>
        <taxon>unclassified sequences</taxon>
        <taxon>metagenomes</taxon>
        <taxon>ecological metagenomes</taxon>
    </lineage>
</organism>
<evidence type="ECO:0000313" key="2">
    <source>
        <dbReference type="EMBL" id="CAB4940404.1"/>
    </source>
</evidence>
<dbReference type="EMBL" id="CAFBMK010000238">
    <property type="protein sequence ID" value="CAB4940404.1"/>
    <property type="molecule type" value="Genomic_DNA"/>
</dbReference>
<proteinExistence type="predicted"/>
<accession>A0A6J7JCN3</accession>
<feature type="domain" description="PepSY" evidence="1">
    <location>
        <begin position="66"/>
        <end position="108"/>
    </location>
</feature>
<protein>
    <submittedName>
        <fullName evidence="2">Unannotated protein</fullName>
    </submittedName>
</protein>
<dbReference type="Pfam" id="PF03413">
    <property type="entry name" value="PepSY"/>
    <property type="match status" value="1"/>
</dbReference>
<sequence length="195" mass="19938">MSRPRTALIAASLAAATAAGGVAIAGADDRAADEGAVVLTAPAAGGPAPAVGTRAGDDGLTHAQASRARAAALRKVPGRAVAIERDADDGRVTYDVQVLTRSGQAREVRLNSGFRATRTTRDDRDGLTYATAGRAASAATKRVRGIVTGIDVEDEGRARYEVEVLTSRSAERVVRLSSSYGVVTGSTGDDDGDDD</sequence>
<name>A0A6J7JCN3_9ZZZZ</name>
<evidence type="ECO:0000259" key="1">
    <source>
        <dbReference type="Pfam" id="PF03413"/>
    </source>
</evidence>
<dbReference type="Gene3D" id="3.30.505.20">
    <property type="match status" value="2"/>
</dbReference>